<reference evidence="1" key="1">
    <citation type="submission" date="2020-04" db="EMBL/GenBank/DDBJ databases">
        <authorList>
            <person name="Alioto T."/>
            <person name="Alioto T."/>
            <person name="Gomez Garrido J."/>
        </authorList>
    </citation>
    <scope>NUCLEOTIDE SEQUENCE</scope>
    <source>
        <strain evidence="1">A484AB</strain>
    </source>
</reference>
<dbReference type="InterPro" id="IPR016187">
    <property type="entry name" value="CTDL_fold"/>
</dbReference>
<dbReference type="CDD" id="cd00037">
    <property type="entry name" value="CLECT"/>
    <property type="match status" value="1"/>
</dbReference>
<dbReference type="Proteomes" id="UP001152795">
    <property type="component" value="Unassembled WGS sequence"/>
</dbReference>
<name>A0A6S7I7B0_PARCT</name>
<dbReference type="OrthoDB" id="5946056at2759"/>
<protein>
    <submittedName>
        <fullName evidence="1">Uncharacterized protein</fullName>
    </submittedName>
</protein>
<comment type="caution">
    <text evidence="1">The sequence shown here is derived from an EMBL/GenBank/DDBJ whole genome shotgun (WGS) entry which is preliminary data.</text>
</comment>
<gene>
    <name evidence="1" type="ORF">PACLA_8A075456</name>
</gene>
<dbReference type="EMBL" id="CACRXK020007263">
    <property type="protein sequence ID" value="CAB4011780.1"/>
    <property type="molecule type" value="Genomic_DNA"/>
</dbReference>
<organism evidence="1 2">
    <name type="scientific">Paramuricea clavata</name>
    <name type="common">Red gorgonian</name>
    <name type="synonym">Violescent sea-whip</name>
    <dbReference type="NCBI Taxonomy" id="317549"/>
    <lineage>
        <taxon>Eukaryota</taxon>
        <taxon>Metazoa</taxon>
        <taxon>Cnidaria</taxon>
        <taxon>Anthozoa</taxon>
        <taxon>Octocorallia</taxon>
        <taxon>Malacalcyonacea</taxon>
        <taxon>Plexauridae</taxon>
        <taxon>Paramuricea</taxon>
    </lineage>
</organism>
<accession>A0A6S7I7B0</accession>
<dbReference type="Pfam" id="PF00059">
    <property type="entry name" value="Lectin_C"/>
    <property type="match status" value="1"/>
</dbReference>
<dbReference type="InterPro" id="IPR001304">
    <property type="entry name" value="C-type_lectin-like"/>
</dbReference>
<evidence type="ECO:0000313" key="2">
    <source>
        <dbReference type="Proteomes" id="UP001152795"/>
    </source>
</evidence>
<dbReference type="SMART" id="SM00034">
    <property type="entry name" value="CLECT"/>
    <property type="match status" value="1"/>
</dbReference>
<dbReference type="Gene3D" id="3.10.100.10">
    <property type="entry name" value="Mannose-Binding Protein A, subunit A"/>
    <property type="match status" value="1"/>
</dbReference>
<dbReference type="InterPro" id="IPR050111">
    <property type="entry name" value="C-type_lectin/snaclec_domain"/>
</dbReference>
<sequence length="118" mass="13511">MTWSEAEAACKSISDFASLVKITGQNEQDFVTRRIQDFSSNADVWIGLSDLKNEGVFKWSDDGFDLTNTDYQLWANGKPSENKENSDCVMILWVRQDGAWTVQDCSLKQNFICTRNRE</sequence>
<dbReference type="SUPFAM" id="SSF56436">
    <property type="entry name" value="C-type lectin-like"/>
    <property type="match status" value="1"/>
</dbReference>
<dbReference type="PANTHER" id="PTHR22803">
    <property type="entry name" value="MANNOSE, PHOSPHOLIPASE, LECTIN RECEPTOR RELATED"/>
    <property type="match status" value="1"/>
</dbReference>
<keyword evidence="2" id="KW-1185">Reference proteome</keyword>
<dbReference type="AlphaFoldDB" id="A0A6S7I7B0"/>
<dbReference type="InterPro" id="IPR016186">
    <property type="entry name" value="C-type_lectin-like/link_sf"/>
</dbReference>
<dbReference type="PROSITE" id="PS50041">
    <property type="entry name" value="C_TYPE_LECTIN_2"/>
    <property type="match status" value="1"/>
</dbReference>
<evidence type="ECO:0000313" key="1">
    <source>
        <dbReference type="EMBL" id="CAB4011780.1"/>
    </source>
</evidence>
<proteinExistence type="predicted"/>